<protein>
    <recommendedName>
        <fullName evidence="2">Fungal-type protein kinase domain-containing protein</fullName>
    </recommendedName>
</protein>
<proteinExistence type="predicted"/>
<organism evidence="3 4">
    <name type="scientific">Laetiporus sulphureus 93-53</name>
    <dbReference type="NCBI Taxonomy" id="1314785"/>
    <lineage>
        <taxon>Eukaryota</taxon>
        <taxon>Fungi</taxon>
        <taxon>Dikarya</taxon>
        <taxon>Basidiomycota</taxon>
        <taxon>Agaricomycotina</taxon>
        <taxon>Agaricomycetes</taxon>
        <taxon>Polyporales</taxon>
        <taxon>Laetiporus</taxon>
    </lineage>
</organism>
<feature type="domain" description="Fungal-type protein kinase" evidence="2">
    <location>
        <begin position="630"/>
        <end position="726"/>
    </location>
</feature>
<dbReference type="InParanoid" id="A0A165AWF0"/>
<feature type="domain" description="Fungal-type protein kinase" evidence="2">
    <location>
        <begin position="395"/>
        <end position="558"/>
    </location>
</feature>
<dbReference type="PANTHER" id="PTHR38248">
    <property type="entry name" value="FUNK1 6"/>
    <property type="match status" value="1"/>
</dbReference>
<feature type="compositionally biased region" description="Basic and acidic residues" evidence="1">
    <location>
        <begin position="364"/>
        <end position="373"/>
    </location>
</feature>
<keyword evidence="4" id="KW-1185">Reference proteome</keyword>
<evidence type="ECO:0000256" key="1">
    <source>
        <dbReference type="SAM" id="MobiDB-lite"/>
    </source>
</evidence>
<dbReference type="PANTHER" id="PTHR38248:SF2">
    <property type="entry name" value="FUNK1 11"/>
    <property type="match status" value="1"/>
</dbReference>
<feature type="compositionally biased region" description="Low complexity" evidence="1">
    <location>
        <begin position="1"/>
        <end position="12"/>
    </location>
</feature>
<reference evidence="3 4" key="1">
    <citation type="journal article" date="2016" name="Mol. Biol. Evol.">
        <title>Comparative Genomics of Early-Diverging Mushroom-Forming Fungi Provides Insights into the Origins of Lignocellulose Decay Capabilities.</title>
        <authorList>
            <person name="Nagy L.G."/>
            <person name="Riley R."/>
            <person name="Tritt A."/>
            <person name="Adam C."/>
            <person name="Daum C."/>
            <person name="Floudas D."/>
            <person name="Sun H."/>
            <person name="Yadav J.S."/>
            <person name="Pangilinan J."/>
            <person name="Larsson K.H."/>
            <person name="Matsuura K."/>
            <person name="Barry K."/>
            <person name="Labutti K."/>
            <person name="Kuo R."/>
            <person name="Ohm R.A."/>
            <person name="Bhattacharya S.S."/>
            <person name="Shirouzu T."/>
            <person name="Yoshinaga Y."/>
            <person name="Martin F.M."/>
            <person name="Grigoriev I.V."/>
            <person name="Hibbett D.S."/>
        </authorList>
    </citation>
    <scope>NUCLEOTIDE SEQUENCE [LARGE SCALE GENOMIC DNA]</scope>
    <source>
        <strain evidence="3 4">93-53</strain>
    </source>
</reference>
<feature type="compositionally biased region" description="Pro residues" evidence="1">
    <location>
        <begin position="13"/>
        <end position="33"/>
    </location>
</feature>
<dbReference type="InterPro" id="IPR040976">
    <property type="entry name" value="Pkinase_fungal"/>
</dbReference>
<feature type="region of interest" description="Disordered" evidence="1">
    <location>
        <begin position="306"/>
        <end position="376"/>
    </location>
</feature>
<dbReference type="Pfam" id="PF17667">
    <property type="entry name" value="Pkinase_fungal"/>
    <property type="match status" value="2"/>
</dbReference>
<evidence type="ECO:0000313" key="3">
    <source>
        <dbReference type="EMBL" id="KZS99785.1"/>
    </source>
</evidence>
<name>A0A165AWF0_9APHY</name>
<dbReference type="SUPFAM" id="SSF56112">
    <property type="entry name" value="Protein kinase-like (PK-like)"/>
    <property type="match status" value="1"/>
</dbReference>
<dbReference type="InterPro" id="IPR011009">
    <property type="entry name" value="Kinase-like_dom_sf"/>
</dbReference>
<accession>A0A165AWF0</accession>
<dbReference type="OrthoDB" id="5569250at2759"/>
<feature type="region of interest" description="Disordered" evidence="1">
    <location>
        <begin position="1"/>
        <end position="53"/>
    </location>
</feature>
<dbReference type="GeneID" id="63823034"/>
<sequence length="765" mass="85583">MTSNPPAVTTPPNAGPPNAPAPTTPPNAGPPNAPDVVKSTPGRPDSSAAAGVSDAYKSLKKAEVEAYIRNDLEKHFQCDFRDLLKVLLRRVAKDEDAHKTNEDLLKECVREVLPLCNDPDLQANLKSYTQAYTHESHCYAPFTLTFNRALHLIKELKNLPLKAPKAGEDLETMFYRNDPNLLTGSHGELSSARKPDVVLVARGSAIRAAGDVSLHYTWDEIAMKCAPDRPAIEQAFSWADVLSCFEFKRRSTTKRLNPPPDRYEYKGTLSAKIPPLAVDKEWPFGEDAAVAVAAPVAAPVVAAPVQTTSQRKVERTGGSGDASNPAPTLRRSARLRGSTPVVTEQPSAKRKSDSQPDSQRSKKAKPEEPKKDPPVVVQSGMYAAEMLSRRYAMHAINVVIVDEIAWVWWYDRQGAIQSSGVDFIKDLPYFLVLIAAFRHYTLREWGIEATLIKDEYQHYLKGPDVPGDKTDAKTDEFCPARDKTDFDFAFRDREDQMNVKAEATVHLGEPIQLRYSLLGRGTRVFGATQKKPTQTDAVVKIYWPEVARTSEAVIIDKAVELGRGDPLIEGHLPTVLASYDLDYSTGTIREDIQKEGQLVGSAIGGPRCMRILLMPKLLPIGELPAKTFIERWIECYRCHFALWMKGIEHTDISLDNLLYDPTTEKGVLNDFDLARIRLDDRNQATGQERTGTIPFMPMDLLSDEYFRGEIVRLYRHDFESFLWILPYKLLRGVDKQDADLAKWNTGDYSRCLDSKNTFLNTNLGR</sequence>
<evidence type="ECO:0000259" key="2">
    <source>
        <dbReference type="Pfam" id="PF17667"/>
    </source>
</evidence>
<dbReference type="Proteomes" id="UP000076871">
    <property type="component" value="Unassembled WGS sequence"/>
</dbReference>
<gene>
    <name evidence="3" type="ORF">LAESUDRAFT_688867</name>
</gene>
<dbReference type="EMBL" id="KV427717">
    <property type="protein sequence ID" value="KZS99785.1"/>
    <property type="molecule type" value="Genomic_DNA"/>
</dbReference>
<feature type="non-terminal residue" evidence="3">
    <location>
        <position position="765"/>
    </location>
</feature>
<dbReference type="Gene3D" id="1.10.510.10">
    <property type="entry name" value="Transferase(Phosphotransferase) domain 1"/>
    <property type="match status" value="1"/>
</dbReference>
<dbReference type="AlphaFoldDB" id="A0A165AWF0"/>
<dbReference type="RefSeq" id="XP_040757526.1">
    <property type="nucleotide sequence ID" value="XM_040906005.1"/>
</dbReference>
<evidence type="ECO:0000313" key="4">
    <source>
        <dbReference type="Proteomes" id="UP000076871"/>
    </source>
</evidence>